<gene>
    <name evidence="2" type="ORF">EJ08DRAFT_689667</name>
</gene>
<organism evidence="2 3">
    <name type="scientific">Tothia fuscella</name>
    <dbReference type="NCBI Taxonomy" id="1048955"/>
    <lineage>
        <taxon>Eukaryota</taxon>
        <taxon>Fungi</taxon>
        <taxon>Dikarya</taxon>
        <taxon>Ascomycota</taxon>
        <taxon>Pezizomycotina</taxon>
        <taxon>Dothideomycetes</taxon>
        <taxon>Pleosporomycetidae</taxon>
        <taxon>Venturiales</taxon>
        <taxon>Cylindrosympodiaceae</taxon>
        <taxon>Tothia</taxon>
    </lineage>
</organism>
<name>A0A9P4TV42_9PEZI</name>
<accession>A0A9P4TV42</accession>
<dbReference type="InterPro" id="IPR010730">
    <property type="entry name" value="HET"/>
</dbReference>
<protein>
    <submittedName>
        <fullName evidence="2">HET-domain-containing protein</fullName>
    </submittedName>
</protein>
<sequence>MTLLNTETLELKEFFGSVIPEYVILSHTWGSEVVTFQELQVQGADTLRKAGYMKIRACCTKAASDGYTYAWIDTCCIDKTSSAELSEAINSMYEWYKKANICYALLQDVPSSKSVDLNRSKWFTRSWTLQELLAPAVVEFYAADWQEIGTKSTLSAETSRITSISVEVLLGSDMSKQATRIEDGAYCLLGIFQFNMPLLYGEGRRSFHRLQEEILKTSEDYTLFAWLGCASNGTDLCSWPSEFRYWARKL</sequence>
<comment type="caution">
    <text evidence="2">The sequence shown here is derived from an EMBL/GenBank/DDBJ whole genome shotgun (WGS) entry which is preliminary data.</text>
</comment>
<evidence type="ECO:0000259" key="1">
    <source>
        <dbReference type="Pfam" id="PF06985"/>
    </source>
</evidence>
<evidence type="ECO:0000313" key="3">
    <source>
        <dbReference type="Proteomes" id="UP000800235"/>
    </source>
</evidence>
<dbReference type="AlphaFoldDB" id="A0A9P4TV42"/>
<proteinExistence type="predicted"/>
<dbReference type="Proteomes" id="UP000800235">
    <property type="component" value="Unassembled WGS sequence"/>
</dbReference>
<dbReference type="OrthoDB" id="20872at2759"/>
<dbReference type="Pfam" id="PF06985">
    <property type="entry name" value="HET"/>
    <property type="match status" value="1"/>
</dbReference>
<keyword evidence="3" id="KW-1185">Reference proteome</keyword>
<dbReference type="EMBL" id="MU007077">
    <property type="protein sequence ID" value="KAF2423812.1"/>
    <property type="molecule type" value="Genomic_DNA"/>
</dbReference>
<feature type="domain" description="Heterokaryon incompatibility" evidence="1">
    <location>
        <begin position="22"/>
        <end position="109"/>
    </location>
</feature>
<dbReference type="PANTHER" id="PTHR10622:SF10">
    <property type="entry name" value="HET DOMAIN-CONTAINING PROTEIN"/>
    <property type="match status" value="1"/>
</dbReference>
<reference evidence="2" key="1">
    <citation type="journal article" date="2020" name="Stud. Mycol.">
        <title>101 Dothideomycetes genomes: a test case for predicting lifestyles and emergence of pathogens.</title>
        <authorList>
            <person name="Haridas S."/>
            <person name="Albert R."/>
            <person name="Binder M."/>
            <person name="Bloem J."/>
            <person name="Labutti K."/>
            <person name="Salamov A."/>
            <person name="Andreopoulos B."/>
            <person name="Baker S."/>
            <person name="Barry K."/>
            <person name="Bills G."/>
            <person name="Bluhm B."/>
            <person name="Cannon C."/>
            <person name="Castanera R."/>
            <person name="Culley D."/>
            <person name="Daum C."/>
            <person name="Ezra D."/>
            <person name="Gonzalez J."/>
            <person name="Henrissat B."/>
            <person name="Kuo A."/>
            <person name="Liang C."/>
            <person name="Lipzen A."/>
            <person name="Lutzoni F."/>
            <person name="Magnuson J."/>
            <person name="Mondo S."/>
            <person name="Nolan M."/>
            <person name="Ohm R."/>
            <person name="Pangilinan J."/>
            <person name="Park H.-J."/>
            <person name="Ramirez L."/>
            <person name="Alfaro M."/>
            <person name="Sun H."/>
            <person name="Tritt A."/>
            <person name="Yoshinaga Y."/>
            <person name="Zwiers L.-H."/>
            <person name="Turgeon B."/>
            <person name="Goodwin S."/>
            <person name="Spatafora J."/>
            <person name="Crous P."/>
            <person name="Grigoriev I."/>
        </authorList>
    </citation>
    <scope>NUCLEOTIDE SEQUENCE</scope>
    <source>
        <strain evidence="2">CBS 130266</strain>
    </source>
</reference>
<dbReference type="PANTHER" id="PTHR10622">
    <property type="entry name" value="HET DOMAIN-CONTAINING PROTEIN"/>
    <property type="match status" value="1"/>
</dbReference>
<evidence type="ECO:0000313" key="2">
    <source>
        <dbReference type="EMBL" id="KAF2423812.1"/>
    </source>
</evidence>